<accession>A0ABN2L2P0</accession>
<sequence length="315" mass="32763">MRVVSLLPAGTDIVAALGAGDQLVGRTHECDWPPELVRDLPVVTVSDVTPGTSSRELTLDHTGSAVFHLDARALAALEPDLVLTQDICDVCAVSYQAVNEAVRVLDLDTTVLSLEARTVAGILDSIDTVAERLGVTDAAGRLRAGLLARLDALPGGPAWRADALVADADRLPGTCLPVADGTGPTVLFVEWLDPFMPGGHWVPEQILLAGGQPVLLGPGEHSVTHLWPAVLECAPDVVVLGPCGLSPDQTLAELGAVTKLPGWSDLPAVRDGQVWVVDGPAFFNRPGPRVVDGAEILADVLAGTAGPEQAIRVSS</sequence>
<dbReference type="PANTHER" id="PTHR42860:SF1">
    <property type="entry name" value="VITAMIN B12-BINDING PROTEIN"/>
    <property type="match status" value="1"/>
</dbReference>
<evidence type="ECO:0000313" key="2">
    <source>
        <dbReference type="EMBL" id="GAA1771953.1"/>
    </source>
</evidence>
<reference evidence="2 3" key="1">
    <citation type="journal article" date="2019" name="Int. J. Syst. Evol. Microbiol.">
        <title>The Global Catalogue of Microorganisms (GCM) 10K type strain sequencing project: providing services to taxonomists for standard genome sequencing and annotation.</title>
        <authorList>
            <consortium name="The Broad Institute Genomics Platform"/>
            <consortium name="The Broad Institute Genome Sequencing Center for Infectious Disease"/>
            <person name="Wu L."/>
            <person name="Ma J."/>
        </authorList>
    </citation>
    <scope>NUCLEOTIDE SEQUENCE [LARGE SCALE GENOMIC DNA]</scope>
    <source>
        <strain evidence="2 3">JCM 13249</strain>
    </source>
</reference>
<dbReference type="PROSITE" id="PS50983">
    <property type="entry name" value="FE_B12_PBP"/>
    <property type="match status" value="1"/>
</dbReference>
<dbReference type="EMBL" id="BAAALS010000031">
    <property type="protein sequence ID" value="GAA1771953.1"/>
    <property type="molecule type" value="Genomic_DNA"/>
</dbReference>
<comment type="caution">
    <text evidence="2">The sequence shown here is derived from an EMBL/GenBank/DDBJ whole genome shotgun (WGS) entry which is preliminary data.</text>
</comment>
<dbReference type="InterPro" id="IPR002491">
    <property type="entry name" value="ABC_transptr_periplasmic_BD"/>
</dbReference>
<feature type="domain" description="Fe/B12 periplasmic-binding" evidence="1">
    <location>
        <begin position="2"/>
        <end position="305"/>
    </location>
</feature>
<dbReference type="Proteomes" id="UP001500655">
    <property type="component" value="Unassembled WGS sequence"/>
</dbReference>
<dbReference type="SUPFAM" id="SSF53807">
    <property type="entry name" value="Helical backbone' metal receptor"/>
    <property type="match status" value="1"/>
</dbReference>
<keyword evidence="3" id="KW-1185">Reference proteome</keyword>
<dbReference type="RefSeq" id="WP_344086689.1">
    <property type="nucleotide sequence ID" value="NZ_BAAALS010000031.1"/>
</dbReference>
<evidence type="ECO:0000259" key="1">
    <source>
        <dbReference type="PROSITE" id="PS50983"/>
    </source>
</evidence>
<dbReference type="Gene3D" id="3.40.50.1980">
    <property type="entry name" value="Nitrogenase molybdenum iron protein domain"/>
    <property type="match status" value="2"/>
</dbReference>
<proteinExistence type="predicted"/>
<dbReference type="InterPro" id="IPR051030">
    <property type="entry name" value="Vitamin_B12-ABC_binding"/>
</dbReference>
<organism evidence="2 3">
    <name type="scientific">Luedemannella helvata</name>
    <dbReference type="NCBI Taxonomy" id="349315"/>
    <lineage>
        <taxon>Bacteria</taxon>
        <taxon>Bacillati</taxon>
        <taxon>Actinomycetota</taxon>
        <taxon>Actinomycetes</taxon>
        <taxon>Micromonosporales</taxon>
        <taxon>Micromonosporaceae</taxon>
        <taxon>Luedemannella</taxon>
    </lineage>
</organism>
<dbReference type="Pfam" id="PF01497">
    <property type="entry name" value="Peripla_BP_2"/>
    <property type="match status" value="1"/>
</dbReference>
<gene>
    <name evidence="2" type="ORF">GCM10009681_49210</name>
</gene>
<name>A0ABN2L2P0_9ACTN</name>
<evidence type="ECO:0000313" key="3">
    <source>
        <dbReference type="Proteomes" id="UP001500655"/>
    </source>
</evidence>
<protein>
    <submittedName>
        <fullName evidence="2">Cobalamin-binding protein</fullName>
    </submittedName>
</protein>
<dbReference type="PANTHER" id="PTHR42860">
    <property type="entry name" value="VITAMIN B12-BINDING PROTEIN"/>
    <property type="match status" value="1"/>
</dbReference>